<keyword evidence="9" id="KW-0966">Cell projection</keyword>
<gene>
    <name evidence="9" type="primary">fliD</name>
    <name evidence="8" type="ORF">I6G29_07990</name>
    <name evidence="9" type="ORF">NCTC11997_01659</name>
</gene>
<dbReference type="PANTHER" id="PTHR30288:SF0">
    <property type="entry name" value="FLAGELLAR HOOK-ASSOCIATED PROTEIN 2"/>
    <property type="match status" value="1"/>
</dbReference>
<feature type="domain" description="Flagellar hook-associated protein 2 N-terminal" evidence="6">
    <location>
        <begin position="11"/>
        <end position="106"/>
    </location>
</feature>
<proteinExistence type="inferred from homology"/>
<dbReference type="PANTHER" id="PTHR30288">
    <property type="entry name" value="FLAGELLAR CAP/ASSEMBLY PROTEIN FLID"/>
    <property type="match status" value="1"/>
</dbReference>
<evidence type="ECO:0000256" key="1">
    <source>
        <dbReference type="ARBA" id="ARBA00009764"/>
    </source>
</evidence>
<dbReference type="Pfam" id="PF07195">
    <property type="entry name" value="FliD_C"/>
    <property type="match status" value="1"/>
</dbReference>
<comment type="similarity">
    <text evidence="1 5">Belongs to the FliD family.</text>
</comment>
<keyword evidence="5" id="KW-0964">Secreted</keyword>
<dbReference type="EMBL" id="UGSB01000001">
    <property type="protein sequence ID" value="SUA54908.1"/>
    <property type="molecule type" value="Genomic_DNA"/>
</dbReference>
<dbReference type="InterPro" id="IPR010809">
    <property type="entry name" value="FliD_C"/>
</dbReference>
<dbReference type="InterPro" id="IPR040026">
    <property type="entry name" value="FliD"/>
</dbReference>
<comment type="subunit">
    <text evidence="2 5">Homopentamer.</text>
</comment>
<dbReference type="GO" id="GO:0009424">
    <property type="term" value="C:bacterial-type flagellum hook"/>
    <property type="evidence" value="ECO:0007669"/>
    <property type="project" value="UniProtKB-UniRule"/>
</dbReference>
<protein>
    <recommendedName>
        <fullName evidence="5">Flagellar hook-associated protein 2</fullName>
        <shortName evidence="5">HAP2</shortName>
    </recommendedName>
    <alternativeName>
        <fullName evidence="5">Flagellar cap protein</fullName>
    </alternativeName>
</protein>
<dbReference type="Pfam" id="PF02465">
    <property type="entry name" value="FliD_N"/>
    <property type="match status" value="1"/>
</dbReference>
<evidence type="ECO:0000256" key="5">
    <source>
        <dbReference type="RuleBase" id="RU362066"/>
    </source>
</evidence>
<dbReference type="RefSeq" id="WP_018573963.1">
    <property type="nucleotide sequence ID" value="NZ_CP065725.1"/>
</dbReference>
<evidence type="ECO:0000313" key="9">
    <source>
        <dbReference type="EMBL" id="SUA54908.1"/>
    </source>
</evidence>
<name>A0A378XGQ9_9BURK</name>
<dbReference type="AlphaFoldDB" id="A0A378XGQ9"/>
<keyword evidence="3" id="KW-0175">Coiled coil</keyword>
<keyword evidence="11" id="KW-1185">Reference proteome</keyword>
<evidence type="ECO:0000256" key="4">
    <source>
        <dbReference type="ARBA" id="ARBA00023143"/>
    </source>
</evidence>
<keyword evidence="9" id="KW-0282">Flagellum</keyword>
<evidence type="ECO:0000313" key="8">
    <source>
        <dbReference type="EMBL" id="QPT39134.1"/>
    </source>
</evidence>
<evidence type="ECO:0000313" key="11">
    <source>
        <dbReference type="Proteomes" id="UP000594903"/>
    </source>
</evidence>
<dbReference type="Proteomes" id="UP000254603">
    <property type="component" value="Unassembled WGS sequence"/>
</dbReference>
<organism evidence="9 10">
    <name type="scientific">Oligella ureolytica</name>
    <dbReference type="NCBI Taxonomy" id="90244"/>
    <lineage>
        <taxon>Bacteria</taxon>
        <taxon>Pseudomonadati</taxon>
        <taxon>Pseudomonadota</taxon>
        <taxon>Betaproteobacteria</taxon>
        <taxon>Burkholderiales</taxon>
        <taxon>Alcaligenaceae</taxon>
        <taxon>Oligella</taxon>
    </lineage>
</organism>
<dbReference type="InterPro" id="IPR003481">
    <property type="entry name" value="FliD_N"/>
</dbReference>
<evidence type="ECO:0000313" key="10">
    <source>
        <dbReference type="Proteomes" id="UP000254603"/>
    </source>
</evidence>
<dbReference type="EMBL" id="CP065725">
    <property type="protein sequence ID" value="QPT39134.1"/>
    <property type="molecule type" value="Genomic_DNA"/>
</dbReference>
<dbReference type="STRING" id="1122619.GCA_000373745_00783"/>
<comment type="function">
    <text evidence="5">Required for morphogenesis and for the elongation of the flagellar filament by facilitating polymerization of the flagellin monomers at the tip of growing filament. Forms a capping structure, which prevents flagellin subunits (transported through the central channel of the flagellum) from leaking out without polymerization at the distal end.</text>
</comment>
<keyword evidence="9" id="KW-0969">Cilium</keyword>
<evidence type="ECO:0000259" key="7">
    <source>
        <dbReference type="Pfam" id="PF07195"/>
    </source>
</evidence>
<dbReference type="GO" id="GO:0009421">
    <property type="term" value="C:bacterial-type flagellum filament cap"/>
    <property type="evidence" value="ECO:0007669"/>
    <property type="project" value="InterPro"/>
</dbReference>
<comment type="subcellular location">
    <subcellularLocation>
        <location evidence="5">Secreted</location>
    </subcellularLocation>
    <subcellularLocation>
        <location evidence="5">Bacterial flagellum</location>
    </subcellularLocation>
</comment>
<dbReference type="GO" id="GO:0007155">
    <property type="term" value="P:cell adhesion"/>
    <property type="evidence" value="ECO:0007669"/>
    <property type="project" value="InterPro"/>
</dbReference>
<evidence type="ECO:0000259" key="6">
    <source>
        <dbReference type="Pfam" id="PF02465"/>
    </source>
</evidence>
<feature type="domain" description="Flagellar hook-associated protein 2 C-terminal" evidence="7">
    <location>
        <begin position="219"/>
        <end position="439"/>
    </location>
</feature>
<dbReference type="Proteomes" id="UP000594903">
    <property type="component" value="Chromosome"/>
</dbReference>
<evidence type="ECO:0000256" key="3">
    <source>
        <dbReference type="ARBA" id="ARBA00023054"/>
    </source>
</evidence>
<reference evidence="8 11" key="2">
    <citation type="submission" date="2020-12" db="EMBL/GenBank/DDBJ databases">
        <title>FDA dAtabase for Regulatory Grade micrObial Sequences (FDA-ARGOS): Supporting development and validation of Infectious Disease Dx tests.</title>
        <authorList>
            <person name="Sproer C."/>
            <person name="Gronow S."/>
            <person name="Severitt S."/>
            <person name="Schroder I."/>
            <person name="Tallon L."/>
            <person name="Sadzewicz L."/>
            <person name="Zhao X."/>
            <person name="Boylan J."/>
            <person name="Ott S."/>
            <person name="Bowen H."/>
            <person name="Vavikolanu K."/>
            <person name="Mehta A."/>
            <person name="Aluvathingal J."/>
            <person name="Nadendla S."/>
            <person name="Lowell S."/>
            <person name="Myers T."/>
            <person name="Yan Y."/>
            <person name="Sichtig H."/>
        </authorList>
    </citation>
    <scope>NUCLEOTIDE SEQUENCE [LARGE SCALE GENOMIC DNA]</scope>
    <source>
        <strain evidence="8 11">FDAARGOS_872</strain>
    </source>
</reference>
<dbReference type="OrthoDB" id="5980200at2"/>
<dbReference type="GO" id="GO:0071973">
    <property type="term" value="P:bacterial-type flagellum-dependent cell motility"/>
    <property type="evidence" value="ECO:0007669"/>
    <property type="project" value="TreeGrafter"/>
</dbReference>
<dbReference type="GO" id="GO:0005576">
    <property type="term" value="C:extracellular region"/>
    <property type="evidence" value="ECO:0007669"/>
    <property type="project" value="UniProtKB-SubCell"/>
</dbReference>
<reference evidence="9 10" key="1">
    <citation type="submission" date="2018-06" db="EMBL/GenBank/DDBJ databases">
        <authorList>
            <consortium name="Pathogen Informatics"/>
            <person name="Doyle S."/>
        </authorList>
    </citation>
    <scope>NUCLEOTIDE SEQUENCE [LARGE SCALE GENOMIC DNA]</scope>
    <source>
        <strain evidence="9 10">NCTC11997</strain>
    </source>
</reference>
<sequence>MASISSIGVGSGLDLSALLKDLRTSEEAALTTITTRQSRESSRLSAYGQLSNVIEKLQTAAKAFEGTTTFGQFTTTQTGESFTSSATSKAVAGTYKINVQSLASSQTLIAAGQADKAAQNGTGGDITFTLANGESKTVSLGNGTSLNDIAAAINADPELGINATIINDGDANTPFRLMFTTAETGTQAAISNISVINNDGDLGKLLDINNNNNMSEQAATDAQVEINGIVISNGSNTLEDVIEGVTLNLSKADGEVQTLTVSKDDSKAKSAIKSFVDAYNSAQAFIKTNTAYNEASGGSVLIGDSTTRTAQTRLRDILNIEADSGGVFSRLSEIGITTQIDGSLKIDDEKLDKALSSNRDDVAKLFQGTNGIASRTESITKALINSTDGIVTTARTGAQKIIDDLGEQLIRKQEQIDAKMEIYRIQFTKLDSLIAQMNSTSEYLTQQFAAMNSSSNNK</sequence>
<evidence type="ECO:0000256" key="2">
    <source>
        <dbReference type="ARBA" id="ARBA00011255"/>
    </source>
</evidence>
<keyword evidence="4 5" id="KW-0975">Bacterial flagellum</keyword>
<accession>A0A378XGQ9</accession>